<reference evidence="3" key="1">
    <citation type="journal article" date="2019" name="Int. J. Syst. Evol. Microbiol.">
        <title>The Global Catalogue of Microorganisms (GCM) 10K type strain sequencing project: providing services to taxonomists for standard genome sequencing and annotation.</title>
        <authorList>
            <consortium name="The Broad Institute Genomics Platform"/>
            <consortium name="The Broad Institute Genome Sequencing Center for Infectious Disease"/>
            <person name="Wu L."/>
            <person name="Ma J."/>
        </authorList>
    </citation>
    <scope>NUCLEOTIDE SEQUENCE [LARGE SCALE GENOMIC DNA]</scope>
    <source>
        <strain evidence="3">WLHS5</strain>
    </source>
</reference>
<dbReference type="InterPro" id="IPR013154">
    <property type="entry name" value="ADH-like_N"/>
</dbReference>
<dbReference type="SUPFAM" id="SSF51735">
    <property type="entry name" value="NAD(P)-binding Rossmann-fold domains"/>
    <property type="match status" value="1"/>
</dbReference>
<proteinExistence type="predicted"/>
<protein>
    <submittedName>
        <fullName evidence="2">Zinc-binding dehydrogenase</fullName>
    </submittedName>
</protein>
<feature type="domain" description="Enoyl reductase (ER)" evidence="1">
    <location>
        <begin position="10"/>
        <end position="319"/>
    </location>
</feature>
<dbReference type="InterPro" id="IPR036291">
    <property type="entry name" value="NAD(P)-bd_dom_sf"/>
</dbReference>
<organism evidence="2 3">
    <name type="scientific">Saccharopolyspora griseoalba</name>
    <dbReference type="NCBI Taxonomy" id="1431848"/>
    <lineage>
        <taxon>Bacteria</taxon>
        <taxon>Bacillati</taxon>
        <taxon>Actinomycetota</taxon>
        <taxon>Actinomycetes</taxon>
        <taxon>Pseudonocardiales</taxon>
        <taxon>Pseudonocardiaceae</taxon>
        <taxon>Saccharopolyspora</taxon>
    </lineage>
</organism>
<dbReference type="Proteomes" id="UP001596504">
    <property type="component" value="Unassembled WGS sequence"/>
</dbReference>
<dbReference type="SUPFAM" id="SSF50129">
    <property type="entry name" value="GroES-like"/>
    <property type="match status" value="1"/>
</dbReference>
<dbReference type="EMBL" id="JBHTCJ010000002">
    <property type="protein sequence ID" value="MFC7341037.1"/>
    <property type="molecule type" value="Genomic_DNA"/>
</dbReference>
<dbReference type="PANTHER" id="PTHR43677">
    <property type="entry name" value="SHORT-CHAIN DEHYDROGENASE/REDUCTASE"/>
    <property type="match status" value="1"/>
</dbReference>
<dbReference type="InterPro" id="IPR011032">
    <property type="entry name" value="GroES-like_sf"/>
</dbReference>
<dbReference type="RefSeq" id="WP_380665452.1">
    <property type="nucleotide sequence ID" value="NZ_JBHTCJ010000002.1"/>
</dbReference>
<dbReference type="InterPro" id="IPR002364">
    <property type="entry name" value="Quin_OxRdtase/zeta-crystal_CS"/>
</dbReference>
<dbReference type="InterPro" id="IPR013149">
    <property type="entry name" value="ADH-like_C"/>
</dbReference>
<dbReference type="Gene3D" id="3.40.50.720">
    <property type="entry name" value="NAD(P)-binding Rossmann-like Domain"/>
    <property type="match status" value="1"/>
</dbReference>
<sequence>MRAVQVEKFGGPEVLSVVETDDPEPSPGQVVVRTSAVDVLFLDTQLRSGWGRDYFEMEPPYVPGDGVAGDVVGLGSRVDPGWLGKTVVASTGNAGTCAELVAVDETELVEVPEGLDASAAVVLLHDASTALLFAEHARIQAGERVLVTAAAGGAGSILVQLARSAGAQVVGAARGAAKLDLVRKLGAEPVDYGEPDWPEQVRERTGGIDVVFDGAGGTIGATAFGTTVNGARVYSYGASSGDFAEIDQAKARDKDVTVIGLLDIQYSSRAQRKSLLERALREAAAGRVQPTIGASYPLGAVADAHADIEARSVLGRAVLLPG</sequence>
<keyword evidence="3" id="KW-1185">Reference proteome</keyword>
<dbReference type="InterPro" id="IPR051397">
    <property type="entry name" value="Zn-ADH-like_protein"/>
</dbReference>
<dbReference type="Pfam" id="PF08240">
    <property type="entry name" value="ADH_N"/>
    <property type="match status" value="1"/>
</dbReference>
<dbReference type="PROSITE" id="PS01162">
    <property type="entry name" value="QOR_ZETA_CRYSTAL"/>
    <property type="match status" value="1"/>
</dbReference>
<accession>A0ABW2LEX0</accession>
<evidence type="ECO:0000313" key="3">
    <source>
        <dbReference type="Proteomes" id="UP001596504"/>
    </source>
</evidence>
<dbReference type="InterPro" id="IPR020843">
    <property type="entry name" value="ER"/>
</dbReference>
<gene>
    <name evidence="2" type="ORF">ACFQRI_06400</name>
</gene>
<dbReference type="Pfam" id="PF00107">
    <property type="entry name" value="ADH_zinc_N"/>
    <property type="match status" value="1"/>
</dbReference>
<dbReference type="PANTHER" id="PTHR43677:SF4">
    <property type="entry name" value="QUINONE OXIDOREDUCTASE-LIKE PROTEIN 2"/>
    <property type="match status" value="1"/>
</dbReference>
<dbReference type="SMART" id="SM00829">
    <property type="entry name" value="PKS_ER"/>
    <property type="match status" value="1"/>
</dbReference>
<name>A0ABW2LEX0_9PSEU</name>
<evidence type="ECO:0000259" key="1">
    <source>
        <dbReference type="SMART" id="SM00829"/>
    </source>
</evidence>
<dbReference type="CDD" id="cd08244">
    <property type="entry name" value="MDR_enoyl_red"/>
    <property type="match status" value="1"/>
</dbReference>
<evidence type="ECO:0000313" key="2">
    <source>
        <dbReference type="EMBL" id="MFC7341037.1"/>
    </source>
</evidence>
<dbReference type="Gene3D" id="3.90.180.10">
    <property type="entry name" value="Medium-chain alcohol dehydrogenases, catalytic domain"/>
    <property type="match status" value="1"/>
</dbReference>
<comment type="caution">
    <text evidence="2">The sequence shown here is derived from an EMBL/GenBank/DDBJ whole genome shotgun (WGS) entry which is preliminary data.</text>
</comment>